<keyword evidence="5 9" id="KW-1133">Transmembrane helix</keyword>
<name>A7XCI2_9POXV</name>
<dbReference type="Proteomes" id="UP000130031">
    <property type="component" value="Segment"/>
</dbReference>
<dbReference type="Proteomes" id="UP000099606">
    <property type="component" value="Segment"/>
</dbReference>
<dbReference type="InterPro" id="IPR003472">
    <property type="entry name" value="Virion_mem_poxvirus_L1"/>
</dbReference>
<feature type="transmembrane region" description="Helical" evidence="9">
    <location>
        <begin position="182"/>
        <end position="203"/>
    </location>
</feature>
<evidence type="ECO:0000313" key="11">
    <source>
        <dbReference type="EMBL" id="ABQ43690.1"/>
    </source>
</evidence>
<evidence type="ECO:0000256" key="1">
    <source>
        <dbReference type="ARBA" id="ARBA00004381"/>
    </source>
</evidence>
<evidence type="ECO:0000256" key="6">
    <source>
        <dbReference type="ARBA" id="ARBA00023136"/>
    </source>
</evidence>
<reference evidence="12 13" key="1">
    <citation type="journal article" date="2007" name="Virus Res.">
        <title>Comparative genetic analysis of genomic DNA sequences of two human isolates of Tanapox virus.</title>
        <authorList>
            <person name="Nazarian S.H."/>
            <person name="Barrett J.W."/>
            <person name="Frace A.M."/>
            <person name="Olsen-Rasmussen M."/>
            <person name="Khristova M."/>
            <person name="Shaban M."/>
            <person name="Neering S."/>
            <person name="Li Y."/>
            <person name="Damon I.K."/>
            <person name="Esposito J.J."/>
            <person name="Essani K."/>
            <person name="McFadden G."/>
        </authorList>
    </citation>
    <scope>NUCLEOTIDE SEQUENCE [LARGE SCALE GENOMIC DNA]</scope>
    <source>
        <strain evidence="10">TPV-Kenya</strain>
        <strain evidence="11">TPV-RoC</strain>
    </source>
</reference>
<keyword evidence="2 9" id="KW-0812">Transmembrane</keyword>
<evidence type="ECO:0000256" key="2">
    <source>
        <dbReference type="ARBA" id="ARBA00022692"/>
    </source>
</evidence>
<evidence type="ECO:0000256" key="8">
    <source>
        <dbReference type="ARBA" id="ARBA00034668"/>
    </source>
</evidence>
<dbReference type="Pfam" id="PF02442">
    <property type="entry name" value="L1R_F9L"/>
    <property type="match status" value="1"/>
</dbReference>
<sequence>MGAAASIQTTVNTLNEKISNTLEQDASATAQANCDIEIGSIIFRQNRGCNVTVKNLCSANADAQLDAVLKAASDTYESLTPEQKAYVPGLMTAALNIQTSVNTVVKDFENHVKQKCNSQSVVDNKLKIQNIFIDECSAPSGTTTNFEFINSGTSKGICAIKTIMDVTTKASTNISPKQESGYGYQVYVIAAIAIILSMIFLYYAKKMFFTSTKDKIKLILASKPEVHWSSYIDTFFSNSPTVIENIN</sequence>
<proteinExistence type="predicted"/>
<evidence type="ECO:0000256" key="5">
    <source>
        <dbReference type="ARBA" id="ARBA00022989"/>
    </source>
</evidence>
<evidence type="ECO:0000256" key="9">
    <source>
        <dbReference type="SAM" id="Phobius"/>
    </source>
</evidence>
<organism evidence="10 13">
    <name type="scientific">Tanapox virus</name>
    <dbReference type="NCBI Taxonomy" id="99000"/>
    <lineage>
        <taxon>Viruses</taxon>
        <taxon>Varidnaviria</taxon>
        <taxon>Bamfordvirae</taxon>
        <taxon>Nucleocytoviricota</taxon>
        <taxon>Pokkesviricetes</taxon>
        <taxon>Chitovirales</taxon>
        <taxon>Poxviridae</taxon>
        <taxon>Chordopoxvirinae</taxon>
        <taxon>Yatapoxvirus</taxon>
        <taxon>Yatapoxvirus tanapox</taxon>
    </lineage>
</organism>
<evidence type="ECO:0000256" key="3">
    <source>
        <dbReference type="ARBA" id="ARBA00022879"/>
    </source>
</evidence>
<evidence type="ECO:0000313" key="10">
    <source>
        <dbReference type="EMBL" id="ABQ43535.1"/>
    </source>
</evidence>
<dbReference type="GO" id="GO:0019031">
    <property type="term" value="C:viral envelope"/>
    <property type="evidence" value="ECO:0007669"/>
    <property type="project" value="UniProtKB-KW"/>
</dbReference>
<evidence type="ECO:0000256" key="4">
    <source>
        <dbReference type="ARBA" id="ARBA00022921"/>
    </source>
</evidence>
<comment type="subcellular location">
    <subcellularLocation>
        <location evidence="1">Virion membrane</location>
        <topology evidence="1">Single-pass membrane protein</topology>
    </subcellularLocation>
</comment>
<keyword evidence="4" id="KW-0426">Late protein</keyword>
<keyword evidence="7" id="KW-1015">Disulfide bond</keyword>
<dbReference type="GO" id="GO:0055036">
    <property type="term" value="C:virion membrane"/>
    <property type="evidence" value="ECO:0007669"/>
    <property type="project" value="UniProtKB-SubCell"/>
</dbReference>
<gene>
    <name evidence="10" type="primary">60R</name>
</gene>
<evidence type="ECO:0000313" key="13">
    <source>
        <dbReference type="Proteomes" id="UP000130031"/>
    </source>
</evidence>
<keyword evidence="6 9" id="KW-0472">Membrane</keyword>
<keyword evidence="3" id="KW-0946">Virion</keyword>
<accession>A7XCI2</accession>
<evidence type="ECO:0000256" key="7">
    <source>
        <dbReference type="ARBA" id="ARBA00023157"/>
    </source>
</evidence>
<evidence type="ECO:0000313" key="12">
    <source>
        <dbReference type="Proteomes" id="UP000099606"/>
    </source>
</evidence>
<dbReference type="EMBL" id="EF420157">
    <property type="protein sequence ID" value="ABQ43690.1"/>
    <property type="molecule type" value="Genomic_DNA"/>
</dbReference>
<comment type="function">
    <text evidence="8">Component of the entry fusion complex (EFC), which consists of 11 proteins. During cell infection, this complex mediates entry of the virion core into the host cytoplasm by a two-step mechanism consisting of lipid mixing of the viral and cellular membranes and subsequent pore formation.</text>
</comment>
<protein>
    <submittedName>
        <fullName evidence="10">IMV membrane protein</fullName>
    </submittedName>
</protein>
<dbReference type="EMBL" id="EF420156">
    <property type="protein sequence ID" value="ABQ43535.1"/>
    <property type="molecule type" value="Genomic_DNA"/>
</dbReference>
<keyword evidence="3" id="KW-0261">Viral envelope protein</keyword>